<sequence length="286" mass="31155">MGPQSRCSDELLLGVGGWISNTVLDLPQDVGSLVELDDSPSSGSLPQASRQKRQQPQQSETKFSVNAPAIQHEPPDVEIVPPEVQPATDTTQEKAQSSVYADHRVQNWSPRQPVGQSPDSGIKGQSPPGFRQTMEGKKLASRCAMLGLVVEDFIGETHGAGCEGCDVALLDRGGCMMHYDSAPWQRALAACVEFDDSLLGGVESALLLLVVRRAVLTREKPFEPGLTACHARGAAAKQMNNMTRLMICWANWKFIGTFFVISSFRIDSRVVPARRTWAIVILVQQS</sequence>
<name>A0AAV9GJS2_9PEZI</name>
<protein>
    <submittedName>
        <fullName evidence="2">Uncharacterized protein</fullName>
    </submittedName>
</protein>
<organism evidence="2 3">
    <name type="scientific">Podospora aff. communis PSN243</name>
    <dbReference type="NCBI Taxonomy" id="3040156"/>
    <lineage>
        <taxon>Eukaryota</taxon>
        <taxon>Fungi</taxon>
        <taxon>Dikarya</taxon>
        <taxon>Ascomycota</taxon>
        <taxon>Pezizomycotina</taxon>
        <taxon>Sordariomycetes</taxon>
        <taxon>Sordariomycetidae</taxon>
        <taxon>Sordariales</taxon>
        <taxon>Podosporaceae</taxon>
        <taxon>Podospora</taxon>
    </lineage>
</organism>
<feature type="compositionally biased region" description="Low complexity" evidence="1">
    <location>
        <begin position="77"/>
        <end position="86"/>
    </location>
</feature>
<keyword evidence="3" id="KW-1185">Reference proteome</keyword>
<dbReference type="Proteomes" id="UP001321760">
    <property type="component" value="Unassembled WGS sequence"/>
</dbReference>
<comment type="caution">
    <text evidence="2">The sequence shown here is derived from an EMBL/GenBank/DDBJ whole genome shotgun (WGS) entry which is preliminary data.</text>
</comment>
<feature type="region of interest" description="Disordered" evidence="1">
    <location>
        <begin position="33"/>
        <end position="134"/>
    </location>
</feature>
<evidence type="ECO:0000256" key="1">
    <source>
        <dbReference type="SAM" id="MobiDB-lite"/>
    </source>
</evidence>
<proteinExistence type="predicted"/>
<reference evidence="2" key="2">
    <citation type="submission" date="2023-05" db="EMBL/GenBank/DDBJ databases">
        <authorList>
            <consortium name="Lawrence Berkeley National Laboratory"/>
            <person name="Steindorff A."/>
            <person name="Hensen N."/>
            <person name="Bonometti L."/>
            <person name="Westerberg I."/>
            <person name="Brannstrom I.O."/>
            <person name="Guillou S."/>
            <person name="Cros-Aarteil S."/>
            <person name="Calhoun S."/>
            <person name="Haridas S."/>
            <person name="Kuo A."/>
            <person name="Mondo S."/>
            <person name="Pangilinan J."/>
            <person name="Riley R."/>
            <person name="Labutti K."/>
            <person name="Andreopoulos B."/>
            <person name="Lipzen A."/>
            <person name="Chen C."/>
            <person name="Yanf M."/>
            <person name="Daum C."/>
            <person name="Ng V."/>
            <person name="Clum A."/>
            <person name="Ohm R."/>
            <person name="Martin F."/>
            <person name="Silar P."/>
            <person name="Natvig D."/>
            <person name="Lalanne C."/>
            <person name="Gautier V."/>
            <person name="Ament-Velasquez S.L."/>
            <person name="Kruys A."/>
            <person name="Hutchinson M.I."/>
            <person name="Powell A.J."/>
            <person name="Barry K."/>
            <person name="Miller A.N."/>
            <person name="Grigoriev I.V."/>
            <person name="Debuchy R."/>
            <person name="Gladieux P."/>
            <person name="Thoren M.H."/>
            <person name="Johannesson H."/>
        </authorList>
    </citation>
    <scope>NUCLEOTIDE SEQUENCE</scope>
    <source>
        <strain evidence="2">PSN243</strain>
    </source>
</reference>
<feature type="compositionally biased region" description="Polar residues" evidence="1">
    <location>
        <begin position="106"/>
        <end position="119"/>
    </location>
</feature>
<evidence type="ECO:0000313" key="2">
    <source>
        <dbReference type="EMBL" id="KAK4448152.1"/>
    </source>
</evidence>
<reference evidence="2" key="1">
    <citation type="journal article" date="2023" name="Mol. Phylogenet. Evol.">
        <title>Genome-scale phylogeny and comparative genomics of the fungal order Sordariales.</title>
        <authorList>
            <person name="Hensen N."/>
            <person name="Bonometti L."/>
            <person name="Westerberg I."/>
            <person name="Brannstrom I.O."/>
            <person name="Guillou S."/>
            <person name="Cros-Aarteil S."/>
            <person name="Calhoun S."/>
            <person name="Haridas S."/>
            <person name="Kuo A."/>
            <person name="Mondo S."/>
            <person name="Pangilinan J."/>
            <person name="Riley R."/>
            <person name="LaButti K."/>
            <person name="Andreopoulos B."/>
            <person name="Lipzen A."/>
            <person name="Chen C."/>
            <person name="Yan M."/>
            <person name="Daum C."/>
            <person name="Ng V."/>
            <person name="Clum A."/>
            <person name="Steindorff A."/>
            <person name="Ohm R.A."/>
            <person name="Martin F."/>
            <person name="Silar P."/>
            <person name="Natvig D.O."/>
            <person name="Lalanne C."/>
            <person name="Gautier V."/>
            <person name="Ament-Velasquez S.L."/>
            <person name="Kruys A."/>
            <person name="Hutchinson M.I."/>
            <person name="Powell A.J."/>
            <person name="Barry K."/>
            <person name="Miller A.N."/>
            <person name="Grigoriev I.V."/>
            <person name="Debuchy R."/>
            <person name="Gladieux P."/>
            <person name="Hiltunen Thoren M."/>
            <person name="Johannesson H."/>
        </authorList>
    </citation>
    <scope>NUCLEOTIDE SEQUENCE</scope>
    <source>
        <strain evidence="2">PSN243</strain>
    </source>
</reference>
<dbReference type="EMBL" id="MU865945">
    <property type="protein sequence ID" value="KAK4448152.1"/>
    <property type="molecule type" value="Genomic_DNA"/>
</dbReference>
<feature type="compositionally biased region" description="Polar residues" evidence="1">
    <location>
        <begin position="87"/>
        <end position="99"/>
    </location>
</feature>
<accession>A0AAV9GJS2</accession>
<gene>
    <name evidence="2" type="ORF">QBC34DRAFT_426815</name>
</gene>
<feature type="compositionally biased region" description="Low complexity" evidence="1">
    <location>
        <begin position="46"/>
        <end position="59"/>
    </location>
</feature>
<dbReference type="AlphaFoldDB" id="A0AAV9GJS2"/>
<evidence type="ECO:0000313" key="3">
    <source>
        <dbReference type="Proteomes" id="UP001321760"/>
    </source>
</evidence>